<dbReference type="InterPro" id="IPR016166">
    <property type="entry name" value="FAD-bd_PCMH"/>
</dbReference>
<dbReference type="Gene3D" id="3.30.465.10">
    <property type="match status" value="1"/>
</dbReference>
<feature type="domain" description="FAD-binding PCMH-type" evidence="5">
    <location>
        <begin position="47"/>
        <end position="225"/>
    </location>
</feature>
<dbReference type="InterPro" id="IPR036318">
    <property type="entry name" value="FAD-bd_PCMH-like_sf"/>
</dbReference>
<evidence type="ECO:0000256" key="2">
    <source>
        <dbReference type="ARBA" id="ARBA00022630"/>
    </source>
</evidence>
<dbReference type="InterPro" id="IPR016169">
    <property type="entry name" value="FAD-bd_PCMH_sub2"/>
</dbReference>
<dbReference type="SUPFAM" id="SSF56176">
    <property type="entry name" value="FAD-binding/transporter-associated domain-like"/>
    <property type="match status" value="1"/>
</dbReference>
<dbReference type="InterPro" id="IPR016164">
    <property type="entry name" value="FAD-linked_Oxase-like_C"/>
</dbReference>
<comment type="cofactor">
    <cofactor evidence="1">
        <name>FAD</name>
        <dbReference type="ChEBI" id="CHEBI:57692"/>
    </cofactor>
</comment>
<dbReference type="InterPro" id="IPR016171">
    <property type="entry name" value="Vanillyl_alc_oxidase_C-sub2"/>
</dbReference>
<dbReference type="EMBL" id="BMMT01000022">
    <property type="protein sequence ID" value="GGJ03731.1"/>
    <property type="molecule type" value="Genomic_DNA"/>
</dbReference>
<dbReference type="InterPro" id="IPR006094">
    <property type="entry name" value="Oxid_FAD_bind_N"/>
</dbReference>
<dbReference type="RefSeq" id="WP_188991113.1">
    <property type="nucleotide sequence ID" value="NZ_BAAAHC010000007.1"/>
</dbReference>
<dbReference type="InterPro" id="IPR051914">
    <property type="entry name" value="FAD-linked_OxidoTrans_Type4"/>
</dbReference>
<organism evidence="7 8">
    <name type="scientific">Saccharopolyspora thermophila</name>
    <dbReference type="NCBI Taxonomy" id="89367"/>
    <lineage>
        <taxon>Bacteria</taxon>
        <taxon>Bacillati</taxon>
        <taxon>Actinomycetota</taxon>
        <taxon>Actinomycetes</taxon>
        <taxon>Pseudonocardiales</taxon>
        <taxon>Pseudonocardiaceae</taxon>
        <taxon>Saccharopolyspora</taxon>
    </lineage>
</organism>
<keyword evidence="3" id="KW-0274">FAD</keyword>
<dbReference type="Gene3D" id="1.10.45.10">
    <property type="entry name" value="Vanillyl-alcohol Oxidase, Chain A, domain 4"/>
    <property type="match status" value="1"/>
</dbReference>
<reference evidence="6 9" key="2">
    <citation type="journal article" date="2019" name="Int. J. Syst. Evol. Microbiol.">
        <title>The Global Catalogue of Microorganisms (GCM) 10K type strain sequencing project: providing services to taxonomists for standard genome sequencing and annotation.</title>
        <authorList>
            <consortium name="The Broad Institute Genomics Platform"/>
            <consortium name="The Broad Institute Genome Sequencing Center for Infectious Disease"/>
            <person name="Wu L."/>
            <person name="Ma J."/>
        </authorList>
    </citation>
    <scope>NUCLEOTIDE SEQUENCE [LARGE SCALE GENOMIC DNA]</scope>
    <source>
        <strain evidence="6 9">JCM 10664</strain>
    </source>
</reference>
<dbReference type="SUPFAM" id="SSF55103">
    <property type="entry name" value="FAD-linked oxidases, C-terminal domain"/>
    <property type="match status" value="1"/>
</dbReference>
<dbReference type="GO" id="GO:0016491">
    <property type="term" value="F:oxidoreductase activity"/>
    <property type="evidence" value="ECO:0007669"/>
    <property type="project" value="UniProtKB-KW"/>
</dbReference>
<dbReference type="AlphaFoldDB" id="A0A917NIS5"/>
<accession>A0A917NIS5</accession>
<dbReference type="EMBL" id="BAAAHC010000007">
    <property type="protein sequence ID" value="GAA0516135.1"/>
    <property type="molecule type" value="Genomic_DNA"/>
</dbReference>
<evidence type="ECO:0000313" key="9">
    <source>
        <dbReference type="Proteomes" id="UP001500220"/>
    </source>
</evidence>
<evidence type="ECO:0000256" key="4">
    <source>
        <dbReference type="ARBA" id="ARBA00023002"/>
    </source>
</evidence>
<evidence type="ECO:0000256" key="3">
    <source>
        <dbReference type="ARBA" id="ARBA00022827"/>
    </source>
</evidence>
<dbReference type="Pfam" id="PF02913">
    <property type="entry name" value="FAD-oxidase_C"/>
    <property type="match status" value="1"/>
</dbReference>
<dbReference type="Gene3D" id="3.30.70.2740">
    <property type="match status" value="1"/>
</dbReference>
<reference evidence="6" key="4">
    <citation type="submission" date="2023-12" db="EMBL/GenBank/DDBJ databases">
        <authorList>
            <person name="Sun Q."/>
            <person name="Inoue M."/>
        </authorList>
    </citation>
    <scope>NUCLEOTIDE SEQUENCE</scope>
    <source>
        <strain evidence="6">JCM 10664</strain>
    </source>
</reference>
<dbReference type="InterPro" id="IPR004113">
    <property type="entry name" value="FAD-bd_oxidored_4_C"/>
</dbReference>
<reference evidence="7" key="3">
    <citation type="submission" date="2020-09" db="EMBL/GenBank/DDBJ databases">
        <authorList>
            <person name="Sun Q."/>
            <person name="Zhou Y."/>
        </authorList>
    </citation>
    <scope>NUCLEOTIDE SEQUENCE</scope>
    <source>
        <strain evidence="7">CGMCC 4.7206</strain>
    </source>
</reference>
<reference evidence="7 8" key="1">
    <citation type="journal article" date="2014" name="Int. J. Syst. Evol. Microbiol.">
        <title>Complete genome sequence of Corynebacterium casei LMG S-19264T (=DSM 44701T), isolated from a smear-ripened cheese.</title>
        <authorList>
            <consortium name="US DOE Joint Genome Institute (JGI-PGF)"/>
            <person name="Walter F."/>
            <person name="Albersmeier A."/>
            <person name="Kalinowski J."/>
            <person name="Ruckert C."/>
        </authorList>
    </citation>
    <scope>NUCLEOTIDE SEQUENCE [LARGE SCALE GENOMIC DNA]</scope>
    <source>
        <strain evidence="7 8">CGMCC 4.7206</strain>
    </source>
</reference>
<keyword evidence="9" id="KW-1185">Reference proteome</keyword>
<dbReference type="Proteomes" id="UP000597989">
    <property type="component" value="Unassembled WGS sequence"/>
</dbReference>
<keyword evidence="2" id="KW-0285">Flavoprotein</keyword>
<protein>
    <submittedName>
        <fullName evidence="7">FAD-binding protein</fullName>
    </submittedName>
    <submittedName>
        <fullName evidence="6">FAD-linked oxidase C-terminal domain-containing protein</fullName>
    </submittedName>
</protein>
<evidence type="ECO:0000313" key="8">
    <source>
        <dbReference type="Proteomes" id="UP000597989"/>
    </source>
</evidence>
<dbReference type="PROSITE" id="PS51387">
    <property type="entry name" value="FAD_PCMH"/>
    <property type="match status" value="1"/>
</dbReference>
<dbReference type="PANTHER" id="PTHR42934">
    <property type="entry name" value="GLYCOLATE OXIDASE SUBUNIT GLCD"/>
    <property type="match status" value="1"/>
</dbReference>
<dbReference type="PANTHER" id="PTHR42934:SF1">
    <property type="entry name" value="GLYCOLATE OXIDASE SUBUNIT GLCD"/>
    <property type="match status" value="1"/>
</dbReference>
<dbReference type="Pfam" id="PF01565">
    <property type="entry name" value="FAD_binding_4"/>
    <property type="match status" value="1"/>
</dbReference>
<evidence type="ECO:0000256" key="1">
    <source>
        <dbReference type="ARBA" id="ARBA00001974"/>
    </source>
</evidence>
<evidence type="ECO:0000259" key="5">
    <source>
        <dbReference type="PROSITE" id="PS51387"/>
    </source>
</evidence>
<evidence type="ECO:0000313" key="7">
    <source>
        <dbReference type="EMBL" id="GGJ03731.1"/>
    </source>
</evidence>
<gene>
    <name evidence="7" type="primary">glcD</name>
    <name evidence="6" type="ORF">GCM10009545_17790</name>
    <name evidence="7" type="ORF">GCM10011581_45970</name>
</gene>
<evidence type="ECO:0000313" key="6">
    <source>
        <dbReference type="EMBL" id="GAA0516135.1"/>
    </source>
</evidence>
<proteinExistence type="predicted"/>
<sequence>MQSTSPDVERPALPAVVRRFHEALPPDLVITDPQQLRTYECDGLTSHRVVPAVVVLPETAEQVQQVVRICAEHRVPFVARGSGTGLSGGALPHADGVLLVTSKMRRILEIDLANERAVVEPGVINLDVTRAVAAQGYYFAPDPSSQQVCSVGGNVAENSGGAHCLKYGFTTNHILGLEVVTPDGEIVQLGGPAREAPGYDLLGAFIGSEGTLGVVTKITVRLLRKPEAVQTLLAGFASTDEAGAAVSAIIADGVTPAAIEMMDALAIEAAEQAVQCGYPPGAGAVLVVELDGPAAEVEHTFAEVKRHCREHGAFEIRVAADDHDRAMIWKGRKSAFAAVGRISPDYIVQDGVIPRTALPEVLGRIARLSAETGVRVANVFHAGDGNLHPLVLFDDAEPGAGERAEAVSGAILDLCIEHGGSITGEHGVGADKVKYMGRMFTADDLDTMQRVRCAFDPVGICNPGKIFPTPRLCGEVPGPRRGVHPLTEAGLADQF</sequence>
<dbReference type="Proteomes" id="UP001500220">
    <property type="component" value="Unassembled WGS sequence"/>
</dbReference>
<dbReference type="GO" id="GO:0071949">
    <property type="term" value="F:FAD binding"/>
    <property type="evidence" value="ECO:0007669"/>
    <property type="project" value="InterPro"/>
</dbReference>
<name>A0A917NIS5_9PSEU</name>
<keyword evidence="4" id="KW-0560">Oxidoreductase</keyword>
<comment type="caution">
    <text evidence="7">The sequence shown here is derived from an EMBL/GenBank/DDBJ whole genome shotgun (WGS) entry which is preliminary data.</text>
</comment>